<comment type="caution">
    <text evidence="1">The sequence shown here is derived from an EMBL/GenBank/DDBJ whole genome shotgun (WGS) entry which is preliminary data.</text>
</comment>
<keyword evidence="2" id="KW-1185">Reference proteome</keyword>
<evidence type="ECO:0000313" key="2">
    <source>
        <dbReference type="Proteomes" id="UP000540568"/>
    </source>
</evidence>
<name>A0A7W3J4W3_9MICO</name>
<accession>A0A7W3J4W3</accession>
<protein>
    <submittedName>
        <fullName evidence="1">Uncharacterized protein</fullName>
    </submittedName>
</protein>
<proteinExistence type="predicted"/>
<dbReference type="RefSeq" id="WP_182614102.1">
    <property type="nucleotide sequence ID" value="NZ_BAAATF010000012.1"/>
</dbReference>
<evidence type="ECO:0000313" key="1">
    <source>
        <dbReference type="EMBL" id="MBA8806357.1"/>
    </source>
</evidence>
<reference evidence="1 2" key="1">
    <citation type="submission" date="2020-07" db="EMBL/GenBank/DDBJ databases">
        <title>Sequencing the genomes of 1000 actinobacteria strains.</title>
        <authorList>
            <person name="Klenk H.-P."/>
        </authorList>
    </citation>
    <scope>NUCLEOTIDE SEQUENCE [LARGE SCALE GENOMIC DNA]</scope>
    <source>
        <strain evidence="1 2">DSM 44121</strain>
    </source>
</reference>
<sequence>MPYADRGTGLTNAVEQILGSRRDALLEVKEAVWRFDDLTRGVSTVEFLPMPMKLNRVAKWRESALQRGEDWAFVEMDGGTRVLAIDEPSPRGLAEPIAAVMFPAVHSRLVSWWLFHAWRSVDLLTDTLLSVEGWRLYSAAVSSRSLIEHTGCLLYEAKKFAAAWAAAKTVDSDAKARAQTVYRELAPVLNQAGFGSRMKSANEAFKATNVQTYVDKLAKDTGNHRFLDWYDWLSDAAHPALGARLAFASDALVHEHGAVLQRYHARSPMHLRGNGVVQDFEHPIFQKPVDALIACGTIIENLLESSLEIVDDFGLTTQAATYTRRSYWRNFVSVETSAACPCGREPGERCEHRWGKPAPEIRVLAG</sequence>
<gene>
    <name evidence="1" type="ORF">FHX71_000299</name>
</gene>
<organism evidence="1 2">
    <name type="scientific">Promicromonospora sukumoe</name>
    <dbReference type="NCBI Taxonomy" id="88382"/>
    <lineage>
        <taxon>Bacteria</taxon>
        <taxon>Bacillati</taxon>
        <taxon>Actinomycetota</taxon>
        <taxon>Actinomycetes</taxon>
        <taxon>Micrococcales</taxon>
        <taxon>Promicromonosporaceae</taxon>
        <taxon>Promicromonospora</taxon>
    </lineage>
</organism>
<dbReference type="Proteomes" id="UP000540568">
    <property type="component" value="Unassembled WGS sequence"/>
</dbReference>
<dbReference type="EMBL" id="JACGWV010000001">
    <property type="protein sequence ID" value="MBA8806357.1"/>
    <property type="molecule type" value="Genomic_DNA"/>
</dbReference>
<dbReference type="AlphaFoldDB" id="A0A7W3J4W3"/>